<accession>A0ABQ9HF20</accession>
<keyword evidence="3" id="KW-1185">Reference proteome</keyword>
<reference evidence="2 3" key="1">
    <citation type="submission" date="2023-02" db="EMBL/GenBank/DDBJ databases">
        <title>LHISI_Scaffold_Assembly.</title>
        <authorList>
            <person name="Stuart O.P."/>
            <person name="Cleave R."/>
            <person name="Magrath M.J.L."/>
            <person name="Mikheyev A.S."/>
        </authorList>
    </citation>
    <scope>NUCLEOTIDE SEQUENCE [LARGE SCALE GENOMIC DNA]</scope>
    <source>
        <strain evidence="2">Daus_M_001</strain>
        <tissue evidence="2">Leg muscle</tissue>
    </source>
</reference>
<name>A0ABQ9HF20_9NEOP</name>
<evidence type="ECO:0000313" key="2">
    <source>
        <dbReference type="EMBL" id="KAJ8882771.1"/>
    </source>
</evidence>
<dbReference type="Proteomes" id="UP001159363">
    <property type="component" value="Chromosome 4"/>
</dbReference>
<dbReference type="EMBL" id="JARBHB010000005">
    <property type="protein sequence ID" value="KAJ8882771.1"/>
    <property type="molecule type" value="Genomic_DNA"/>
</dbReference>
<feature type="compositionally biased region" description="Low complexity" evidence="1">
    <location>
        <begin position="268"/>
        <end position="278"/>
    </location>
</feature>
<feature type="region of interest" description="Disordered" evidence="1">
    <location>
        <begin position="254"/>
        <end position="278"/>
    </location>
</feature>
<sequence length="537" mass="59251">MSQQSSACTSVSQIPAMTPGMSDWQSNMVLHAVWEKRLLSTVGGVPASGRPVYCGQCRLLSAADSRDAVGARETWRVNGCQFQLGYGGRGGGRRLRRRPHVHPVKLARAELNTVQLQRASELWTGRKTLRPDAFKSTQWIADCTGNRDALSEPSRYDVNTARLAHTSDEALGVRVSVTRIAPSLLDLGRRIPTGVHPTLKVSRYTSHLTVIFKGKIIYKVSFTVRNMLHSGHTRVEGDASCAEIKGLRKCEIPEKKTRRPTASSGTIPTRGNAGATPTPAGSATFTLIGFWGRTHKVQARCRENNYKQLRLTGTALCVNLRHALVDMPQSIVNLKQTYYHLQHFNEKKQFPSMLWDIGLILQNVRMSRKCTVEIPFTSAIARAFRMAYPSCGRNTDSLPPPPPSLTEWQTHSTLFLDRAAHDANAPMKKKLLPSPPTRGIPGTTAIRIPRANVEHTRPLTAPIASPSYRGATVAEWSDCSPAFHQGEQGHSWFSQVGIVQDDAAVLRVFLGKLLPPPPALFAFQRCSVFASSHPHQL</sequence>
<proteinExistence type="predicted"/>
<evidence type="ECO:0000256" key="1">
    <source>
        <dbReference type="SAM" id="MobiDB-lite"/>
    </source>
</evidence>
<protein>
    <submittedName>
        <fullName evidence="2">Uncharacterized protein</fullName>
    </submittedName>
</protein>
<comment type="caution">
    <text evidence="2">The sequence shown here is derived from an EMBL/GenBank/DDBJ whole genome shotgun (WGS) entry which is preliminary data.</text>
</comment>
<organism evidence="2 3">
    <name type="scientific">Dryococelus australis</name>
    <dbReference type="NCBI Taxonomy" id="614101"/>
    <lineage>
        <taxon>Eukaryota</taxon>
        <taxon>Metazoa</taxon>
        <taxon>Ecdysozoa</taxon>
        <taxon>Arthropoda</taxon>
        <taxon>Hexapoda</taxon>
        <taxon>Insecta</taxon>
        <taxon>Pterygota</taxon>
        <taxon>Neoptera</taxon>
        <taxon>Polyneoptera</taxon>
        <taxon>Phasmatodea</taxon>
        <taxon>Verophasmatodea</taxon>
        <taxon>Anareolatae</taxon>
        <taxon>Phasmatidae</taxon>
        <taxon>Eurycanthinae</taxon>
        <taxon>Dryococelus</taxon>
    </lineage>
</organism>
<evidence type="ECO:0000313" key="3">
    <source>
        <dbReference type="Proteomes" id="UP001159363"/>
    </source>
</evidence>
<gene>
    <name evidence="2" type="ORF">PR048_014584</name>
</gene>